<evidence type="ECO:0000313" key="10">
    <source>
        <dbReference type="EMBL" id="GEO96173.1"/>
    </source>
</evidence>
<dbReference type="CDD" id="cd06261">
    <property type="entry name" value="TM_PBP2"/>
    <property type="match status" value="1"/>
</dbReference>
<feature type="transmembrane region" description="Helical" evidence="7">
    <location>
        <begin position="136"/>
        <end position="156"/>
    </location>
</feature>
<dbReference type="GO" id="GO:0005886">
    <property type="term" value="C:plasma membrane"/>
    <property type="evidence" value="ECO:0007669"/>
    <property type="project" value="UniProtKB-SubCell"/>
</dbReference>
<keyword evidence="11" id="KW-1185">Reference proteome</keyword>
<dbReference type="InterPro" id="IPR051393">
    <property type="entry name" value="ABC_transporter_permease"/>
</dbReference>
<dbReference type="PANTHER" id="PTHR30193">
    <property type="entry name" value="ABC TRANSPORTER PERMEASE PROTEIN"/>
    <property type="match status" value="1"/>
</dbReference>
<reference evidence="10 11" key="1">
    <citation type="submission" date="2019-07" db="EMBL/GenBank/DDBJ databases">
        <title>Whole genome shotgun sequence of Kocuria turfanensis NBRC 107627.</title>
        <authorList>
            <person name="Hosoyama A."/>
            <person name="Uohara A."/>
            <person name="Ohji S."/>
            <person name="Ichikawa N."/>
        </authorList>
    </citation>
    <scope>NUCLEOTIDE SEQUENCE [LARGE SCALE GENOMIC DNA]</scope>
    <source>
        <strain evidence="10 11">NBRC 107627</strain>
    </source>
</reference>
<evidence type="ECO:0000259" key="9">
    <source>
        <dbReference type="PROSITE" id="PS50928"/>
    </source>
</evidence>
<evidence type="ECO:0000256" key="8">
    <source>
        <dbReference type="SAM" id="MobiDB-lite"/>
    </source>
</evidence>
<organism evidence="10 11">
    <name type="scientific">Kocuria turfanensis</name>
    <dbReference type="NCBI Taxonomy" id="388357"/>
    <lineage>
        <taxon>Bacteria</taxon>
        <taxon>Bacillati</taxon>
        <taxon>Actinomycetota</taxon>
        <taxon>Actinomycetes</taxon>
        <taxon>Micrococcales</taxon>
        <taxon>Micrococcaceae</taxon>
        <taxon>Kocuria</taxon>
    </lineage>
</organism>
<protein>
    <submittedName>
        <fullName evidence="10">Sugar ABC transporter permease</fullName>
    </submittedName>
</protein>
<feature type="transmembrane region" description="Helical" evidence="7">
    <location>
        <begin position="189"/>
        <end position="213"/>
    </location>
</feature>
<feature type="transmembrane region" description="Helical" evidence="7">
    <location>
        <begin position="234"/>
        <end position="256"/>
    </location>
</feature>
<evidence type="ECO:0000256" key="4">
    <source>
        <dbReference type="ARBA" id="ARBA00022692"/>
    </source>
</evidence>
<dbReference type="Pfam" id="PF00528">
    <property type="entry name" value="BPD_transp_1"/>
    <property type="match status" value="1"/>
</dbReference>
<name>A0A512IEP3_9MICC</name>
<feature type="domain" description="ABC transmembrane type-1" evidence="9">
    <location>
        <begin position="99"/>
        <end position="318"/>
    </location>
</feature>
<evidence type="ECO:0000256" key="3">
    <source>
        <dbReference type="ARBA" id="ARBA00022475"/>
    </source>
</evidence>
<keyword evidence="2 7" id="KW-0813">Transport</keyword>
<evidence type="ECO:0000256" key="1">
    <source>
        <dbReference type="ARBA" id="ARBA00004651"/>
    </source>
</evidence>
<dbReference type="Gene3D" id="1.10.3720.10">
    <property type="entry name" value="MetI-like"/>
    <property type="match status" value="1"/>
</dbReference>
<evidence type="ECO:0000256" key="5">
    <source>
        <dbReference type="ARBA" id="ARBA00022989"/>
    </source>
</evidence>
<dbReference type="PROSITE" id="PS50928">
    <property type="entry name" value="ABC_TM1"/>
    <property type="match status" value="1"/>
</dbReference>
<sequence>MTTTPGLAAPPSPVPAPAGPGGAAPRRGLRRDNLAGPLMAGPAVLLLVLFVAVPFFAAVGFSFYNVRLGDPRDPAFMGLTQYARIFTDPDVSGRFLSALLHNLVFAAVVVPVQTALALALAMLVQKSVPGIGIFRSVFFLPVVFPIALVALIWRLILARGDDGLLNSLLAFFSGGNFGAQDWLGSELTALASVIVLSIWQGVGFQMVILLAALQQVPADLYEAARLDRANGWQRFVHVTLPGINTTLVFVALYTMILSLRVFDQIYVLARSGGGLNEDATRTVMYEAVTSAFDENNIGRASAISVVFFVIVVVLSLIQRRATRERED</sequence>
<keyword evidence="5 7" id="KW-1133">Transmembrane helix</keyword>
<evidence type="ECO:0000256" key="6">
    <source>
        <dbReference type="ARBA" id="ARBA00023136"/>
    </source>
</evidence>
<dbReference type="EMBL" id="BJZS01000073">
    <property type="protein sequence ID" value="GEO96173.1"/>
    <property type="molecule type" value="Genomic_DNA"/>
</dbReference>
<gene>
    <name evidence="10" type="ORF">KTU01_22960</name>
</gene>
<keyword evidence="4 7" id="KW-0812">Transmembrane</keyword>
<dbReference type="STRING" id="388357.GCA_001580365_02442"/>
<accession>A0A512IEP3</accession>
<dbReference type="GO" id="GO:0055085">
    <property type="term" value="P:transmembrane transport"/>
    <property type="evidence" value="ECO:0007669"/>
    <property type="project" value="InterPro"/>
</dbReference>
<comment type="caution">
    <text evidence="10">The sequence shown here is derived from an EMBL/GenBank/DDBJ whole genome shotgun (WGS) entry which is preliminary data.</text>
</comment>
<dbReference type="RefSeq" id="WP_062735972.1">
    <property type="nucleotide sequence ID" value="NZ_BJZS01000073.1"/>
</dbReference>
<dbReference type="InterPro" id="IPR000515">
    <property type="entry name" value="MetI-like"/>
</dbReference>
<dbReference type="Proteomes" id="UP000321103">
    <property type="component" value="Unassembled WGS sequence"/>
</dbReference>
<feature type="transmembrane region" description="Helical" evidence="7">
    <location>
        <begin position="297"/>
        <end position="317"/>
    </location>
</feature>
<proteinExistence type="inferred from homology"/>
<evidence type="ECO:0000256" key="7">
    <source>
        <dbReference type="RuleBase" id="RU363032"/>
    </source>
</evidence>
<evidence type="ECO:0000256" key="2">
    <source>
        <dbReference type="ARBA" id="ARBA00022448"/>
    </source>
</evidence>
<feature type="region of interest" description="Disordered" evidence="8">
    <location>
        <begin position="1"/>
        <end position="27"/>
    </location>
</feature>
<dbReference type="PANTHER" id="PTHR30193:SF37">
    <property type="entry name" value="INNER MEMBRANE ABC TRANSPORTER PERMEASE PROTEIN YCJO"/>
    <property type="match status" value="1"/>
</dbReference>
<evidence type="ECO:0000313" key="11">
    <source>
        <dbReference type="Proteomes" id="UP000321103"/>
    </source>
</evidence>
<feature type="transmembrane region" description="Helical" evidence="7">
    <location>
        <begin position="103"/>
        <end position="124"/>
    </location>
</feature>
<keyword evidence="6 7" id="KW-0472">Membrane</keyword>
<comment type="subcellular location">
    <subcellularLocation>
        <location evidence="1 7">Cell membrane</location>
        <topology evidence="1 7">Multi-pass membrane protein</topology>
    </subcellularLocation>
</comment>
<feature type="compositionally biased region" description="Pro residues" evidence="8">
    <location>
        <begin position="8"/>
        <end position="18"/>
    </location>
</feature>
<comment type="similarity">
    <text evidence="7">Belongs to the binding-protein-dependent transport system permease family.</text>
</comment>
<keyword evidence="3" id="KW-1003">Cell membrane</keyword>
<dbReference type="AlphaFoldDB" id="A0A512IEP3"/>
<dbReference type="InterPro" id="IPR035906">
    <property type="entry name" value="MetI-like_sf"/>
</dbReference>
<feature type="transmembrane region" description="Helical" evidence="7">
    <location>
        <begin position="34"/>
        <end position="64"/>
    </location>
</feature>
<dbReference type="SUPFAM" id="SSF161098">
    <property type="entry name" value="MetI-like"/>
    <property type="match status" value="1"/>
</dbReference>